<evidence type="ECO:0000256" key="1">
    <source>
        <dbReference type="SAM" id="Coils"/>
    </source>
</evidence>
<organism evidence="4 5">
    <name type="scientific">Vanilla planifolia</name>
    <name type="common">Vanilla</name>
    <dbReference type="NCBI Taxonomy" id="51239"/>
    <lineage>
        <taxon>Eukaryota</taxon>
        <taxon>Viridiplantae</taxon>
        <taxon>Streptophyta</taxon>
        <taxon>Embryophyta</taxon>
        <taxon>Tracheophyta</taxon>
        <taxon>Spermatophyta</taxon>
        <taxon>Magnoliopsida</taxon>
        <taxon>Liliopsida</taxon>
        <taxon>Asparagales</taxon>
        <taxon>Orchidaceae</taxon>
        <taxon>Vanilloideae</taxon>
        <taxon>Vanilleae</taxon>
        <taxon>Vanilla</taxon>
    </lineage>
</organism>
<sequence>MKQFEKDYESLRREFDALESQNDTLRAQDGRLQAELLAWRDRTEENLDFSKLWFLDSSCSNHMTGFKHLFNQLDEIHKLNVKLGDDKNLLSIGQLIECGYSVTFEEKKCTITDNATQQIMAIVEMATNKQFSLEISRVEEKTSITCDNDGGRETDGSDTADVYSSVAVSLVLEVGLQTKADVG</sequence>
<evidence type="ECO:0000313" key="5">
    <source>
        <dbReference type="Proteomes" id="UP000636800"/>
    </source>
</evidence>
<dbReference type="InterPro" id="IPR054722">
    <property type="entry name" value="PolX-like_BBD"/>
</dbReference>
<keyword evidence="1" id="KW-0175">Coiled coil</keyword>
<dbReference type="InterPro" id="IPR003106">
    <property type="entry name" value="Leu_zip_homeo"/>
</dbReference>
<feature type="domain" description="Leucine zipper homeobox-associated" evidence="2">
    <location>
        <begin position="2"/>
        <end position="38"/>
    </location>
</feature>
<protein>
    <submittedName>
        <fullName evidence="4">Uncharacterized protein</fullName>
    </submittedName>
</protein>
<dbReference type="GO" id="GO:0006355">
    <property type="term" value="P:regulation of DNA-templated transcription"/>
    <property type="evidence" value="ECO:0007669"/>
    <property type="project" value="InterPro"/>
</dbReference>
<dbReference type="Pfam" id="PF22936">
    <property type="entry name" value="Pol_BBD"/>
    <property type="match status" value="1"/>
</dbReference>
<gene>
    <name evidence="4" type="ORF">HPP92_023219</name>
</gene>
<proteinExistence type="predicted"/>
<feature type="domain" description="Retrovirus-related Pol polyprotein from transposon TNT 1-94-like beta-barrel" evidence="3">
    <location>
        <begin position="53"/>
        <end position="92"/>
    </location>
</feature>
<evidence type="ECO:0000259" key="3">
    <source>
        <dbReference type="Pfam" id="PF22936"/>
    </source>
</evidence>
<dbReference type="OrthoDB" id="1699369at2759"/>
<keyword evidence="5" id="KW-1185">Reference proteome</keyword>
<comment type="caution">
    <text evidence="4">The sequence shown here is derived from an EMBL/GenBank/DDBJ whole genome shotgun (WGS) entry which is preliminary data.</text>
</comment>
<dbReference type="AlphaFoldDB" id="A0A835UDX7"/>
<name>A0A835UDX7_VANPL</name>
<dbReference type="GO" id="GO:0043565">
    <property type="term" value="F:sequence-specific DNA binding"/>
    <property type="evidence" value="ECO:0007669"/>
    <property type="project" value="InterPro"/>
</dbReference>
<dbReference type="Proteomes" id="UP000636800">
    <property type="component" value="Chromosome 12"/>
</dbReference>
<feature type="coiled-coil region" evidence="1">
    <location>
        <begin position="1"/>
        <end position="28"/>
    </location>
</feature>
<accession>A0A835UDX7</accession>
<reference evidence="4 5" key="1">
    <citation type="journal article" date="2020" name="Nat. Food">
        <title>A phased Vanilla planifolia genome enables genetic improvement of flavour and production.</title>
        <authorList>
            <person name="Hasing T."/>
            <person name="Tang H."/>
            <person name="Brym M."/>
            <person name="Khazi F."/>
            <person name="Huang T."/>
            <person name="Chambers A.H."/>
        </authorList>
    </citation>
    <scope>NUCLEOTIDE SEQUENCE [LARGE SCALE GENOMIC DNA]</scope>
    <source>
        <tissue evidence="4">Leaf</tissue>
    </source>
</reference>
<evidence type="ECO:0000313" key="4">
    <source>
        <dbReference type="EMBL" id="KAG0458062.1"/>
    </source>
</evidence>
<evidence type="ECO:0000259" key="2">
    <source>
        <dbReference type="Pfam" id="PF02183"/>
    </source>
</evidence>
<dbReference type="Pfam" id="PF02183">
    <property type="entry name" value="HALZ"/>
    <property type="match status" value="1"/>
</dbReference>
<dbReference type="EMBL" id="JADCNL010000012">
    <property type="protein sequence ID" value="KAG0458062.1"/>
    <property type="molecule type" value="Genomic_DNA"/>
</dbReference>